<name>A0ABP8Z7K8_9ACTN</name>
<comment type="caution">
    <text evidence="1">The sequence shown here is derived from an EMBL/GenBank/DDBJ whole genome shotgun (WGS) entry which is preliminary data.</text>
</comment>
<dbReference type="RefSeq" id="WP_345528379.1">
    <property type="nucleotide sequence ID" value="NZ_BAABKN010000023.1"/>
</dbReference>
<organism evidence="1 2">
    <name type="scientific">Nocardioides endophyticus</name>
    <dbReference type="NCBI Taxonomy" id="1353775"/>
    <lineage>
        <taxon>Bacteria</taxon>
        <taxon>Bacillati</taxon>
        <taxon>Actinomycetota</taxon>
        <taxon>Actinomycetes</taxon>
        <taxon>Propionibacteriales</taxon>
        <taxon>Nocardioidaceae</taxon>
        <taxon>Nocardioides</taxon>
    </lineage>
</organism>
<accession>A0ABP8Z7K8</accession>
<evidence type="ECO:0000313" key="1">
    <source>
        <dbReference type="EMBL" id="GAA4748462.1"/>
    </source>
</evidence>
<evidence type="ECO:0000313" key="2">
    <source>
        <dbReference type="Proteomes" id="UP001499882"/>
    </source>
</evidence>
<reference evidence="2" key="1">
    <citation type="journal article" date="2019" name="Int. J. Syst. Evol. Microbiol.">
        <title>The Global Catalogue of Microorganisms (GCM) 10K type strain sequencing project: providing services to taxonomists for standard genome sequencing and annotation.</title>
        <authorList>
            <consortium name="The Broad Institute Genomics Platform"/>
            <consortium name="The Broad Institute Genome Sequencing Center for Infectious Disease"/>
            <person name="Wu L."/>
            <person name="Ma J."/>
        </authorList>
    </citation>
    <scope>NUCLEOTIDE SEQUENCE [LARGE SCALE GENOMIC DNA]</scope>
    <source>
        <strain evidence="2">JCM 18532</strain>
    </source>
</reference>
<keyword evidence="2" id="KW-1185">Reference proteome</keyword>
<protein>
    <submittedName>
        <fullName evidence="1">Uncharacterized protein</fullName>
    </submittedName>
</protein>
<sequence length="118" mass="13046">MKRWTSNNNERYQVTVASKKTKKVVASEVVRVTIWRWIPLSEYRPYYEAEPGAAIFGTTTINGRAYNGWGAASYSHTGTWESRFTPGRRCMSFKATLGVGDISDDGSSGTVASPPTKS</sequence>
<proteinExistence type="predicted"/>
<dbReference type="Proteomes" id="UP001499882">
    <property type="component" value="Unassembled WGS sequence"/>
</dbReference>
<gene>
    <name evidence="1" type="ORF">GCM10023350_36740</name>
</gene>
<dbReference type="EMBL" id="BAABKN010000023">
    <property type="protein sequence ID" value="GAA4748462.1"/>
    <property type="molecule type" value="Genomic_DNA"/>
</dbReference>